<evidence type="ECO:0000256" key="1">
    <source>
        <dbReference type="PROSITE-ProRule" id="PRU00285"/>
    </source>
</evidence>
<dbReference type="InterPro" id="IPR002068">
    <property type="entry name" value="A-crystallin/Hsp20_dom"/>
</dbReference>
<dbReference type="EMBL" id="JAUHMF010000001">
    <property type="protein sequence ID" value="MDT8898178.1"/>
    <property type="molecule type" value="Genomic_DNA"/>
</dbReference>
<dbReference type="RefSeq" id="WP_315624823.1">
    <property type="nucleotide sequence ID" value="NZ_JAUHMF010000001.1"/>
</dbReference>
<evidence type="ECO:0000313" key="5">
    <source>
        <dbReference type="Proteomes" id="UP001254165"/>
    </source>
</evidence>
<reference evidence="4 5" key="1">
    <citation type="submission" date="2023-07" db="EMBL/GenBank/DDBJ databases">
        <title>Novel species of Thermanaerothrix with wide hydrolytic capabilities.</title>
        <authorList>
            <person name="Zayulina K.S."/>
            <person name="Podosokorskaya O.A."/>
            <person name="Elcheninov A.G."/>
        </authorList>
    </citation>
    <scope>NUCLEOTIDE SEQUENCE [LARGE SCALE GENOMIC DNA]</scope>
    <source>
        <strain evidence="4 5">4228-RoL</strain>
    </source>
</reference>
<evidence type="ECO:0000313" key="4">
    <source>
        <dbReference type="EMBL" id="MDT8898178.1"/>
    </source>
</evidence>
<sequence>MPITDLIPWRPKNRALAVRREAERSPFALMRDLDRWMESFFDRAWSLSPWEWFEETWETFTPRVDVKETAKKVVVTAELPGLDEKDIDISVVGDTLILSGEKRQEEEEQGEDYYRMERRYGAFRRVIPLPCEVEVDKAEATFKKGVLTITLPKTPEAQSARKSIPIKTA</sequence>
<organism evidence="4 5">
    <name type="scientific">Thermanaerothrix solaris</name>
    <dbReference type="NCBI Taxonomy" id="3058434"/>
    <lineage>
        <taxon>Bacteria</taxon>
        <taxon>Bacillati</taxon>
        <taxon>Chloroflexota</taxon>
        <taxon>Anaerolineae</taxon>
        <taxon>Anaerolineales</taxon>
        <taxon>Anaerolineaceae</taxon>
        <taxon>Thermanaerothrix</taxon>
    </lineage>
</organism>
<dbReference type="Proteomes" id="UP001254165">
    <property type="component" value="Unassembled WGS sequence"/>
</dbReference>
<dbReference type="PROSITE" id="PS01031">
    <property type="entry name" value="SHSP"/>
    <property type="match status" value="1"/>
</dbReference>
<dbReference type="Pfam" id="PF00011">
    <property type="entry name" value="HSP20"/>
    <property type="match status" value="1"/>
</dbReference>
<proteinExistence type="inferred from homology"/>
<comment type="similarity">
    <text evidence="1 2">Belongs to the small heat shock protein (HSP20) family.</text>
</comment>
<dbReference type="InterPro" id="IPR031107">
    <property type="entry name" value="Small_HSP"/>
</dbReference>
<evidence type="ECO:0000256" key="2">
    <source>
        <dbReference type="RuleBase" id="RU003616"/>
    </source>
</evidence>
<dbReference type="SUPFAM" id="SSF49764">
    <property type="entry name" value="HSP20-like chaperones"/>
    <property type="match status" value="1"/>
</dbReference>
<feature type="domain" description="SHSP" evidence="3">
    <location>
        <begin position="55"/>
        <end position="169"/>
    </location>
</feature>
<gene>
    <name evidence="4" type="ORF">QYE77_07840</name>
</gene>
<dbReference type="Gene3D" id="2.60.40.790">
    <property type="match status" value="1"/>
</dbReference>
<accession>A0ABU3NMU9</accession>
<evidence type="ECO:0000259" key="3">
    <source>
        <dbReference type="PROSITE" id="PS01031"/>
    </source>
</evidence>
<comment type="caution">
    <text evidence="4">The sequence shown here is derived from an EMBL/GenBank/DDBJ whole genome shotgun (WGS) entry which is preliminary data.</text>
</comment>
<dbReference type="PANTHER" id="PTHR11527">
    <property type="entry name" value="HEAT-SHOCK PROTEIN 20 FAMILY MEMBER"/>
    <property type="match status" value="1"/>
</dbReference>
<name>A0ABU3NMU9_9CHLR</name>
<dbReference type="InterPro" id="IPR008978">
    <property type="entry name" value="HSP20-like_chaperone"/>
</dbReference>
<protein>
    <submittedName>
        <fullName evidence="4">Hsp20/alpha crystallin family protein</fullName>
    </submittedName>
</protein>
<dbReference type="CDD" id="cd06464">
    <property type="entry name" value="ACD_sHsps-like"/>
    <property type="match status" value="1"/>
</dbReference>
<keyword evidence="5" id="KW-1185">Reference proteome</keyword>